<dbReference type="RefSeq" id="XP_060120794.1">
    <property type="nucleotide sequence ID" value="XM_060264811.1"/>
</dbReference>
<dbReference type="PANTHER" id="PTHR47284:SF3">
    <property type="entry name" value="FATTY-ACID-BINDING PROTEIN 2"/>
    <property type="match status" value="1"/>
</dbReference>
<dbReference type="InterPro" id="IPR036298">
    <property type="entry name" value="Chalcone_isomerase_sf"/>
</dbReference>
<sequence length="274" mass="29610">MMRFVTMRAFAGAMRQGARMQARPWVRTGAVTAGILGATALAAPLYLDAPPSTERLVQDKATSMALPAEMTAGKSTLRLVGLGVRTVTFIGIHVYVAGIYVEEGALAESMRSLAPPADLEAQFAQWLERGVPCAVRIMPVRSTDFNHLRDGLVRAINVRAKDARKESSPYLLTRDAESVLASNLRDLKALFPKSSVPKGKMLDLIVQRTDNAYTLTLQFDHKPLGTVVSNVPASVAALPFAMPMHLLLAYVGVRPDISAPLRASLADHLHSSLP</sequence>
<protein>
    <recommendedName>
        <fullName evidence="1">Chalcone isomerase domain-containing protein</fullName>
    </recommendedName>
</protein>
<evidence type="ECO:0000313" key="3">
    <source>
        <dbReference type="Proteomes" id="UP001217754"/>
    </source>
</evidence>
<organism evidence="2 3">
    <name type="scientific">Malassezia japonica</name>
    <dbReference type="NCBI Taxonomy" id="223818"/>
    <lineage>
        <taxon>Eukaryota</taxon>
        <taxon>Fungi</taxon>
        <taxon>Dikarya</taxon>
        <taxon>Basidiomycota</taxon>
        <taxon>Ustilaginomycotina</taxon>
        <taxon>Malasseziomycetes</taxon>
        <taxon>Malasseziales</taxon>
        <taxon>Malasseziaceae</taxon>
        <taxon>Malassezia</taxon>
    </lineage>
</organism>
<feature type="domain" description="Chalcone isomerase" evidence="1">
    <location>
        <begin position="113"/>
        <end position="225"/>
    </location>
</feature>
<dbReference type="EMBL" id="CP119958">
    <property type="protein sequence ID" value="WFD37897.1"/>
    <property type="molecule type" value="Genomic_DNA"/>
</dbReference>
<accession>A0AAF0F3V9</accession>
<dbReference type="GO" id="GO:0016872">
    <property type="term" value="F:intramolecular lyase activity"/>
    <property type="evidence" value="ECO:0007669"/>
    <property type="project" value="InterPro"/>
</dbReference>
<dbReference type="GeneID" id="85224493"/>
<dbReference type="PANTHER" id="PTHR47284">
    <property type="entry name" value="FATTY-ACID-BINDING PROTEIN 2"/>
    <property type="match status" value="1"/>
</dbReference>
<keyword evidence="3" id="KW-1185">Reference proteome</keyword>
<reference evidence="2" key="1">
    <citation type="submission" date="2023-03" db="EMBL/GenBank/DDBJ databases">
        <title>Mating type loci evolution in Malassezia.</title>
        <authorList>
            <person name="Coelho M.A."/>
        </authorList>
    </citation>
    <scope>NUCLEOTIDE SEQUENCE</scope>
    <source>
        <strain evidence="2">CBS 9431</strain>
    </source>
</reference>
<feature type="domain" description="Chalcone isomerase" evidence="1">
    <location>
        <begin position="76"/>
        <end position="109"/>
    </location>
</feature>
<dbReference type="SUPFAM" id="SSF54626">
    <property type="entry name" value="Chalcone isomerase"/>
    <property type="match status" value="1"/>
</dbReference>
<dbReference type="InterPro" id="IPR016088">
    <property type="entry name" value="Chalcone_isomerase_3-sand"/>
</dbReference>
<dbReference type="Pfam" id="PF16035">
    <property type="entry name" value="Chalcone_2"/>
    <property type="match status" value="2"/>
</dbReference>
<evidence type="ECO:0000313" key="2">
    <source>
        <dbReference type="EMBL" id="WFD37897.1"/>
    </source>
</evidence>
<name>A0AAF0F3V9_9BASI</name>
<dbReference type="InterPro" id="IPR016087">
    <property type="entry name" value="Chalcone_isomerase"/>
</dbReference>
<dbReference type="Gene3D" id="3.50.70.10">
    <property type="match status" value="1"/>
</dbReference>
<gene>
    <name evidence="2" type="ORF">MJAP1_000844</name>
</gene>
<evidence type="ECO:0000259" key="1">
    <source>
        <dbReference type="Pfam" id="PF16035"/>
    </source>
</evidence>
<dbReference type="AlphaFoldDB" id="A0AAF0F3V9"/>
<dbReference type="Proteomes" id="UP001217754">
    <property type="component" value="Chromosome 1"/>
</dbReference>
<proteinExistence type="predicted"/>